<comment type="caution">
    <text evidence="1">The sequence shown here is derived from an EMBL/GenBank/DDBJ whole genome shotgun (WGS) entry which is preliminary data.</text>
</comment>
<evidence type="ECO:0000313" key="1">
    <source>
        <dbReference type="EMBL" id="MPN13390.1"/>
    </source>
</evidence>
<accession>A0A645FHF4</accession>
<organism evidence="1">
    <name type="scientific">bioreactor metagenome</name>
    <dbReference type="NCBI Taxonomy" id="1076179"/>
    <lineage>
        <taxon>unclassified sequences</taxon>
        <taxon>metagenomes</taxon>
        <taxon>ecological metagenomes</taxon>
    </lineage>
</organism>
<reference evidence="1" key="1">
    <citation type="submission" date="2019-08" db="EMBL/GenBank/DDBJ databases">
        <authorList>
            <person name="Kucharzyk K."/>
            <person name="Murdoch R.W."/>
            <person name="Higgins S."/>
            <person name="Loffler F."/>
        </authorList>
    </citation>
    <scope>NUCLEOTIDE SEQUENCE</scope>
</reference>
<dbReference type="EMBL" id="VSSQ01059886">
    <property type="protein sequence ID" value="MPN13390.1"/>
    <property type="molecule type" value="Genomic_DNA"/>
</dbReference>
<protein>
    <submittedName>
        <fullName evidence="1">Uncharacterized protein</fullName>
    </submittedName>
</protein>
<gene>
    <name evidence="1" type="ORF">SDC9_160711</name>
</gene>
<name>A0A645FHF4_9ZZZZ</name>
<dbReference type="AlphaFoldDB" id="A0A645FHF4"/>
<proteinExistence type="predicted"/>
<sequence length="65" mass="7056">MLHRTVNRELLLVLVKELVVTQSAAINNMLSLLGNIGFVRLIVELITSATELIGCVILQVDAAVL</sequence>